<sequence length="34" mass="4040">MVKPLPFFNSIKVYLNLKIKNDQTMDLILINLFD</sequence>
<dbReference type="HOGENOM" id="CLU_3375051_0_0_0"/>
<proteinExistence type="predicted"/>
<reference key="1">
    <citation type="journal article" date="2011" name="Mol. Biol. Evol.">
        <title>Unity in variety -- the pan-genome of the Chlamydiae.</title>
        <authorList>
            <person name="Collingro A."/>
            <person name="Tischler P."/>
            <person name="Weinmaier T."/>
            <person name="Penz T."/>
            <person name="Heinz E."/>
            <person name="Brunham R.C."/>
            <person name="Read T.D."/>
            <person name="Bavoil P.M."/>
            <person name="Sachse K."/>
            <person name="Kahane S."/>
            <person name="Friedman M.G."/>
            <person name="Rattei T."/>
            <person name="Myers G.S.A."/>
            <person name="Horn M."/>
        </authorList>
    </citation>
    <scope>NUCLEOTIDE SEQUENCE</scope>
    <source>
        <strain>UV7</strain>
    </source>
</reference>
<protein>
    <submittedName>
        <fullName evidence="1">Uncharacterized protein</fullName>
    </submittedName>
</protein>
<name>F8L0S1_PARAV</name>
<reference evidence="1 2" key="2">
    <citation type="journal article" date="2011" name="Mol. Biol. Evol.">
        <title>Unity in variety--the pan-genome of the Chlamydiae.</title>
        <authorList>
            <person name="Collingro A."/>
            <person name="Tischler P."/>
            <person name="Weinmaier T."/>
            <person name="Penz T."/>
            <person name="Heinz E."/>
            <person name="Brunham R.C."/>
            <person name="Read T.D."/>
            <person name="Bavoil P.M."/>
            <person name="Sachse K."/>
            <person name="Kahane S."/>
            <person name="Friedman M.G."/>
            <person name="Rattei T."/>
            <person name="Myers G.S."/>
            <person name="Horn M."/>
        </authorList>
    </citation>
    <scope>NUCLEOTIDE SEQUENCE [LARGE SCALE GENOMIC DNA]</scope>
    <source>
        <strain evidence="2">UV7</strain>
    </source>
</reference>
<keyword evidence="2" id="KW-1185">Reference proteome</keyword>
<organism evidence="1 2">
    <name type="scientific">Parachlamydia acanthamoebae (strain UV7)</name>
    <dbReference type="NCBI Taxonomy" id="765952"/>
    <lineage>
        <taxon>Bacteria</taxon>
        <taxon>Pseudomonadati</taxon>
        <taxon>Chlamydiota</taxon>
        <taxon>Chlamydiia</taxon>
        <taxon>Parachlamydiales</taxon>
        <taxon>Parachlamydiaceae</taxon>
        <taxon>Parachlamydia</taxon>
    </lineage>
</organism>
<gene>
    <name evidence="1" type="ordered locus">PUV_18710</name>
</gene>
<dbReference type="KEGG" id="puv:PUV_18710"/>
<accession>F8L0S1</accession>
<evidence type="ECO:0000313" key="1">
    <source>
        <dbReference type="EMBL" id="CCB86821.1"/>
    </source>
</evidence>
<dbReference type="Proteomes" id="UP000000495">
    <property type="component" value="Chromosome"/>
</dbReference>
<dbReference type="STRING" id="765952.PUV_18710"/>
<dbReference type="AlphaFoldDB" id="F8L0S1"/>
<evidence type="ECO:0000313" key="2">
    <source>
        <dbReference type="Proteomes" id="UP000000495"/>
    </source>
</evidence>
<dbReference type="EMBL" id="FR872580">
    <property type="protein sequence ID" value="CCB86821.1"/>
    <property type="molecule type" value="Genomic_DNA"/>
</dbReference>